<comment type="similarity">
    <text evidence="2">Belongs to the asparagine synthetase family.</text>
</comment>
<evidence type="ECO:0000313" key="9">
    <source>
        <dbReference type="EMBL" id="MCW3488229.1"/>
    </source>
</evidence>
<dbReference type="Proteomes" id="UP001207742">
    <property type="component" value="Unassembled WGS sequence"/>
</dbReference>
<dbReference type="Gene3D" id="3.40.50.620">
    <property type="entry name" value="HUPs"/>
    <property type="match status" value="1"/>
</dbReference>
<dbReference type="EC" id="6.3.5.4" evidence="3"/>
<evidence type="ECO:0000259" key="8">
    <source>
        <dbReference type="PROSITE" id="PS51278"/>
    </source>
</evidence>
<reference evidence="9 10" key="1">
    <citation type="submission" date="2022-10" db="EMBL/GenBank/DDBJ databases">
        <title>Chitinophaga nivalis PC15 sp. nov., isolated from Pyeongchang county, South Korea.</title>
        <authorList>
            <person name="Trinh H.N."/>
        </authorList>
    </citation>
    <scope>NUCLEOTIDE SEQUENCE [LARGE SCALE GENOMIC DNA]</scope>
    <source>
        <strain evidence="9 10">PC14</strain>
    </source>
</reference>
<keyword evidence="4" id="KW-0547">Nucleotide-binding</keyword>
<dbReference type="CDD" id="cd01991">
    <property type="entry name" value="Asn_synthase_B_C"/>
    <property type="match status" value="1"/>
</dbReference>
<dbReference type="PIRSF" id="PIRSF001589">
    <property type="entry name" value="Asn_synthetase_glu-h"/>
    <property type="match status" value="1"/>
</dbReference>
<dbReference type="Pfam" id="PF00733">
    <property type="entry name" value="Asn_synthase"/>
    <property type="match status" value="1"/>
</dbReference>
<keyword evidence="5" id="KW-0067">ATP-binding</keyword>
<dbReference type="NCBIfam" id="TIGR01536">
    <property type="entry name" value="asn_synth_AEB"/>
    <property type="match status" value="1"/>
</dbReference>
<name>A0ABT3IWZ4_9BACT</name>
<comment type="pathway">
    <text evidence="1">Amino-acid biosynthesis; L-asparagine biosynthesis; L-asparagine from L-aspartate (L-Gln route): step 1/1.</text>
</comment>
<dbReference type="Pfam" id="PF13537">
    <property type="entry name" value="GATase_7"/>
    <property type="match status" value="1"/>
</dbReference>
<dbReference type="InterPro" id="IPR033738">
    <property type="entry name" value="AsnB_N"/>
</dbReference>
<feature type="domain" description="Glutamine amidotransferase type-2" evidence="8">
    <location>
        <begin position="2"/>
        <end position="219"/>
    </location>
</feature>
<evidence type="ECO:0000256" key="2">
    <source>
        <dbReference type="ARBA" id="ARBA00005752"/>
    </source>
</evidence>
<keyword evidence="9" id="KW-0436">Ligase</keyword>
<dbReference type="PANTHER" id="PTHR43284:SF1">
    <property type="entry name" value="ASPARAGINE SYNTHETASE"/>
    <property type="match status" value="1"/>
</dbReference>
<gene>
    <name evidence="9" type="primary">asnB</name>
    <name evidence="9" type="ORF">OL497_30320</name>
</gene>
<dbReference type="SUPFAM" id="SSF56235">
    <property type="entry name" value="N-terminal nucleophile aminohydrolases (Ntn hydrolases)"/>
    <property type="match status" value="1"/>
</dbReference>
<dbReference type="InterPro" id="IPR001962">
    <property type="entry name" value="Asn_synthase"/>
</dbReference>
<dbReference type="PROSITE" id="PS51278">
    <property type="entry name" value="GATASE_TYPE_2"/>
    <property type="match status" value="1"/>
</dbReference>
<dbReference type="RefSeq" id="WP_264735033.1">
    <property type="nucleotide sequence ID" value="NZ_JAPDNR010000001.1"/>
</dbReference>
<comment type="caution">
    <text evidence="9">The sequence shown here is derived from an EMBL/GenBank/DDBJ whole genome shotgun (WGS) entry which is preliminary data.</text>
</comment>
<dbReference type="InterPro" id="IPR017932">
    <property type="entry name" value="GATase_2_dom"/>
</dbReference>
<dbReference type="InterPro" id="IPR029055">
    <property type="entry name" value="Ntn_hydrolases_N"/>
</dbReference>
<evidence type="ECO:0000256" key="6">
    <source>
        <dbReference type="ARBA" id="ARBA00022962"/>
    </source>
</evidence>
<comment type="catalytic activity">
    <reaction evidence="7">
        <text>L-aspartate + L-glutamine + ATP + H2O = L-asparagine + L-glutamate + AMP + diphosphate + H(+)</text>
        <dbReference type="Rhea" id="RHEA:12228"/>
        <dbReference type="ChEBI" id="CHEBI:15377"/>
        <dbReference type="ChEBI" id="CHEBI:15378"/>
        <dbReference type="ChEBI" id="CHEBI:29985"/>
        <dbReference type="ChEBI" id="CHEBI:29991"/>
        <dbReference type="ChEBI" id="CHEBI:30616"/>
        <dbReference type="ChEBI" id="CHEBI:33019"/>
        <dbReference type="ChEBI" id="CHEBI:58048"/>
        <dbReference type="ChEBI" id="CHEBI:58359"/>
        <dbReference type="ChEBI" id="CHEBI:456215"/>
        <dbReference type="EC" id="6.3.5.4"/>
    </reaction>
</comment>
<evidence type="ECO:0000256" key="1">
    <source>
        <dbReference type="ARBA" id="ARBA00005187"/>
    </source>
</evidence>
<evidence type="ECO:0000313" key="10">
    <source>
        <dbReference type="Proteomes" id="UP001207742"/>
    </source>
</evidence>
<organism evidence="9 10">
    <name type="scientific">Chitinophaga nivalis</name>
    <dbReference type="NCBI Taxonomy" id="2991709"/>
    <lineage>
        <taxon>Bacteria</taxon>
        <taxon>Pseudomonadati</taxon>
        <taxon>Bacteroidota</taxon>
        <taxon>Chitinophagia</taxon>
        <taxon>Chitinophagales</taxon>
        <taxon>Chitinophagaceae</taxon>
        <taxon>Chitinophaga</taxon>
    </lineage>
</organism>
<dbReference type="SUPFAM" id="SSF52402">
    <property type="entry name" value="Adenine nucleotide alpha hydrolases-like"/>
    <property type="match status" value="1"/>
</dbReference>
<dbReference type="InterPro" id="IPR051786">
    <property type="entry name" value="ASN_synthetase/amidase"/>
</dbReference>
<dbReference type="CDD" id="cd00712">
    <property type="entry name" value="AsnB"/>
    <property type="match status" value="1"/>
</dbReference>
<evidence type="ECO:0000256" key="5">
    <source>
        <dbReference type="ARBA" id="ARBA00022840"/>
    </source>
</evidence>
<dbReference type="InterPro" id="IPR014729">
    <property type="entry name" value="Rossmann-like_a/b/a_fold"/>
</dbReference>
<accession>A0ABT3IWZ4</accession>
<protein>
    <recommendedName>
        <fullName evidence="3">asparagine synthase (glutamine-hydrolyzing)</fullName>
        <ecNumber evidence="3">6.3.5.4</ecNumber>
    </recommendedName>
</protein>
<evidence type="ECO:0000256" key="3">
    <source>
        <dbReference type="ARBA" id="ARBA00012737"/>
    </source>
</evidence>
<evidence type="ECO:0000256" key="4">
    <source>
        <dbReference type="ARBA" id="ARBA00022741"/>
    </source>
</evidence>
<sequence length="629" mass="72348">MCGIAGLLHKNAEAIRMDAIKRMTDVIAHRGPDGDGQWISPNGHVGLGHRRLSIIDLSTGGDQPMHYADKRYTITFNGEIYNYIELKQKLISKGYTFQSTSDTEVLLALYDAEKEGCLTSLDGMFAFAIWDEKEQTLFFARDRFGEKPFHYAFTPEKYFVFGSEMKSLWAYGIPRVRNNKMLYRYLVYNEIMNEEDLAETFFDGILRLKPAHYGILHFPSFKLKIKQYWDINYRQVNDEITEREAKEKFRDLFLTSVGRRLRSDVPVGSSLSGGLDSSLIVCAINHLQQDKGGSQHTFSARFPGFKKDEGVYMDKVIAQTNANAHFVYPDAEHFFENMSTITWHQEEPFGSASISAQNAVMKLAKEKNITVLLDGQGADEILAGYHIYYYSFFHELRSGDRSTYKAQLEKYHRLQAGNNINGLSYQGDLKSWVKSKFPAALLKLIKNKRQQLAAIRSPFISRDFIAEYAVEESRMLQTNIHLNHSLYNSTTGAGLQELLRYADRNSMQYSREVRLPFLSHELVTFLFTLPARYKIFDGWTKYLMRIAFEDILPQDITWRKDKIGYEPPQQSWMDATAVKAQINDYKDGFIREKILDASMTNINTDIASSLSDDPGKNWRILQAGLIFNK</sequence>
<keyword evidence="10" id="KW-1185">Reference proteome</keyword>
<keyword evidence="6" id="KW-0315">Glutamine amidotransferase</keyword>
<proteinExistence type="inferred from homology"/>
<dbReference type="PANTHER" id="PTHR43284">
    <property type="entry name" value="ASPARAGINE SYNTHETASE (GLUTAMINE-HYDROLYZING)"/>
    <property type="match status" value="1"/>
</dbReference>
<evidence type="ECO:0000256" key="7">
    <source>
        <dbReference type="ARBA" id="ARBA00048741"/>
    </source>
</evidence>
<dbReference type="EMBL" id="JAPDNS010000002">
    <property type="protein sequence ID" value="MCW3488229.1"/>
    <property type="molecule type" value="Genomic_DNA"/>
</dbReference>
<dbReference type="GO" id="GO:0004066">
    <property type="term" value="F:asparagine synthase (glutamine-hydrolyzing) activity"/>
    <property type="evidence" value="ECO:0007669"/>
    <property type="project" value="UniProtKB-EC"/>
</dbReference>
<dbReference type="InterPro" id="IPR006426">
    <property type="entry name" value="Asn_synth_AEB"/>
</dbReference>
<dbReference type="Gene3D" id="3.60.20.10">
    <property type="entry name" value="Glutamine Phosphoribosylpyrophosphate, subunit 1, domain 1"/>
    <property type="match status" value="1"/>
</dbReference>